<evidence type="ECO:0000256" key="2">
    <source>
        <dbReference type="ARBA" id="ARBA00009634"/>
    </source>
</evidence>
<evidence type="ECO:0000313" key="16">
    <source>
        <dbReference type="Proteomes" id="UP000324632"/>
    </source>
</evidence>
<evidence type="ECO:0000256" key="9">
    <source>
        <dbReference type="ARBA" id="ARBA00022989"/>
    </source>
</evidence>
<dbReference type="Pfam" id="PF13855">
    <property type="entry name" value="LRR_8"/>
    <property type="match status" value="2"/>
</dbReference>
<keyword evidence="3" id="KW-0399">Innate immunity</keyword>
<proteinExistence type="inferred from homology"/>
<dbReference type="PROSITE" id="PS51450">
    <property type="entry name" value="LRR"/>
    <property type="match status" value="1"/>
</dbReference>
<dbReference type="Gene3D" id="3.40.50.10140">
    <property type="entry name" value="Toll/interleukin-1 receptor homology (TIR) domain"/>
    <property type="match status" value="1"/>
</dbReference>
<evidence type="ECO:0000256" key="11">
    <source>
        <dbReference type="ARBA" id="ARBA00023170"/>
    </source>
</evidence>
<dbReference type="InterPro" id="IPR000157">
    <property type="entry name" value="TIR_dom"/>
</dbReference>
<evidence type="ECO:0000256" key="4">
    <source>
        <dbReference type="ARBA" id="ARBA00022614"/>
    </source>
</evidence>
<comment type="caution">
    <text evidence="15">The sequence shown here is derived from an EMBL/GenBank/DDBJ whole genome shotgun (WGS) entry which is preliminary data.</text>
</comment>
<protein>
    <submittedName>
        <fullName evidence="15">Toll-like receptor 13</fullName>
    </submittedName>
</protein>
<keyword evidence="13" id="KW-0395">Inflammatory response</keyword>
<dbReference type="PROSITE" id="PS50104">
    <property type="entry name" value="TIR"/>
    <property type="match status" value="1"/>
</dbReference>
<evidence type="ECO:0000256" key="5">
    <source>
        <dbReference type="ARBA" id="ARBA00022692"/>
    </source>
</evidence>
<dbReference type="GO" id="GO:0002224">
    <property type="term" value="P:toll-like receptor signaling pathway"/>
    <property type="evidence" value="ECO:0007669"/>
    <property type="project" value="TreeGrafter"/>
</dbReference>
<keyword evidence="7" id="KW-0677">Repeat</keyword>
<keyword evidence="6" id="KW-0732">Signal</keyword>
<evidence type="ECO:0000256" key="1">
    <source>
        <dbReference type="ARBA" id="ARBA00004479"/>
    </source>
</evidence>
<gene>
    <name evidence="15" type="ORF">E1301_Tti006998</name>
</gene>
<dbReference type="EMBL" id="SOYY01000024">
    <property type="protein sequence ID" value="KAA0703205.1"/>
    <property type="molecule type" value="Genomic_DNA"/>
</dbReference>
<evidence type="ECO:0000256" key="6">
    <source>
        <dbReference type="ARBA" id="ARBA00022729"/>
    </source>
</evidence>
<dbReference type="PANTHER" id="PTHR24365">
    <property type="entry name" value="TOLL-LIKE RECEPTOR"/>
    <property type="match status" value="1"/>
</dbReference>
<evidence type="ECO:0000259" key="14">
    <source>
        <dbReference type="PROSITE" id="PS50104"/>
    </source>
</evidence>
<evidence type="ECO:0000256" key="13">
    <source>
        <dbReference type="ARBA" id="ARBA00023198"/>
    </source>
</evidence>
<keyword evidence="10" id="KW-0472">Membrane</keyword>
<dbReference type="InterPro" id="IPR035897">
    <property type="entry name" value="Toll_tir_struct_dom_sf"/>
</dbReference>
<keyword evidence="9" id="KW-1133">Transmembrane helix</keyword>
<name>A0A5A9N265_9TELE</name>
<dbReference type="FunFam" id="3.40.50.10140:FF:000001">
    <property type="entry name" value="Toll-like receptor 2"/>
    <property type="match status" value="1"/>
</dbReference>
<comment type="subcellular location">
    <subcellularLocation>
        <location evidence="1">Membrane</location>
        <topology evidence="1">Single-pass type I membrane protein</topology>
    </subcellularLocation>
</comment>
<dbReference type="InterPro" id="IPR001611">
    <property type="entry name" value="Leu-rich_rpt"/>
</dbReference>
<dbReference type="SMART" id="SM00255">
    <property type="entry name" value="TIR"/>
    <property type="match status" value="1"/>
</dbReference>
<keyword evidence="11 15" id="KW-0675">Receptor</keyword>
<sequence>MDLYASHSNRLSLRIWWISALCLSICNVSFALITKCCITIEEHLLKDMPKTPHCNRIPGMGLYAECNVTDLRTDLTEVSQEVRSLCIITDIKSIPANAFSNFPNLEVLEIKGESLVRIEAGAFSGLRNLKELWILFNNAECSYVSMESLAFSGLSNLEELTLTGFQLANVSSVIFDPLIKLIRLKLIRTFEQNLGVIFCHLSEGMTSLKELSVLDSFISTIENNGCSDGSKSWPLNVLAGILNLDLTGNSFKVIKAHSLSAFQNLSSLMMEFKGEWLGSVWESGLGNVSDLTLKGDVISKGNTNVSDLCHLISRLHPRSLSLIYEKIDRWTAEDLKDCKTALRNLSIGNSEVKHLDFDFWTCKPEIQTLQFYSMRLTEAPFCVAANGTVWSVTTLDLSENLLREVEGDQFACMPHLEKLVLSNNAIQRLMTHALRGVKNLTFLNLNSNKISKLTANDFRYLYSLEVVLINDNIIESIEEGTFRHQHELRELAIGRLEYVYELYISKIFHGFPPKMQRLSIDAHFGTNFYLGNAPQPRGTFVLELKGDRLGFIGCDAPVLKAVREIKVTCAYFICKNDFMAPFFPNLESFEITETSERVLISYTDINTLHRLKRLKLVNLRFNNNTDVRRVFWNLTQLQVLVLVNCHISFLTRSMFQNLTSLQLLRLYSDSPLVLVDGTFDVLPALKVFFLDRVDFQCNCINGWILEWAESTKNVQVVSIQKQECVWHYRKRNFLATMEKLCQTDTQYLCYVATAACVSLMMSLAVGYRFARWPSVVLYFRLRGLAERMFGRQWQRRRRRLERVDGELEEVKYDAFVSFCNRDEAWVLEEMIPRLEEQGHLRLKLCLHNRDFEVGKGIVDNIKESINSSQCTICLISRSYLRSNWCGLEIRVATHHQLEEEDYRLILIFLEHISPFELSAFHRLARLVRSQTYLDWPEDEADRVNFWDRLRKNIVEVDTFYVNISVVTSDRTARSSSVTTKSLSDTRITQDLLLLHCEEKSETCFLFIHCAFYKVRANTRIRMFSILNRTGRNLDVSRSTRPPKRVNYKCRCRKMSDKTGRLETAC</sequence>
<dbReference type="SUPFAM" id="SSF52047">
    <property type="entry name" value="RNI-like"/>
    <property type="match status" value="1"/>
</dbReference>
<comment type="similarity">
    <text evidence="2">Belongs to the Toll-like receptor family.</text>
</comment>
<dbReference type="Pfam" id="PF01582">
    <property type="entry name" value="TIR"/>
    <property type="match status" value="1"/>
</dbReference>
<keyword evidence="5" id="KW-0812">Transmembrane</keyword>
<keyword evidence="4" id="KW-0433">Leucine-rich repeat</keyword>
<accession>A0A5A9N265</accession>
<dbReference type="InterPro" id="IPR003591">
    <property type="entry name" value="Leu-rich_rpt_typical-subtyp"/>
</dbReference>
<dbReference type="AlphaFoldDB" id="A0A5A9N265"/>
<dbReference type="PRINTS" id="PR01537">
    <property type="entry name" value="INTRLKN1R1F"/>
</dbReference>
<evidence type="ECO:0000256" key="7">
    <source>
        <dbReference type="ARBA" id="ARBA00022737"/>
    </source>
</evidence>
<dbReference type="InterPro" id="IPR032675">
    <property type="entry name" value="LRR_dom_sf"/>
</dbReference>
<dbReference type="SUPFAM" id="SSF52200">
    <property type="entry name" value="Toll/Interleukin receptor TIR domain"/>
    <property type="match status" value="1"/>
</dbReference>
<keyword evidence="8" id="KW-0391">Immunity</keyword>
<reference evidence="15 16" key="1">
    <citation type="journal article" date="2019" name="Mol. Ecol. Resour.">
        <title>Chromosome-level genome assembly of Triplophysa tibetana, a fish adapted to the harsh high-altitude environment of the Tibetan Plateau.</title>
        <authorList>
            <person name="Yang X."/>
            <person name="Liu H."/>
            <person name="Ma Z."/>
            <person name="Zou Y."/>
            <person name="Zou M."/>
            <person name="Mao Y."/>
            <person name="Li X."/>
            <person name="Wang H."/>
            <person name="Chen T."/>
            <person name="Wang W."/>
            <person name="Yang R."/>
        </authorList>
    </citation>
    <scope>NUCLEOTIDE SEQUENCE [LARGE SCALE GENOMIC DNA]</scope>
    <source>
        <strain evidence="15">TTIB1903HZAU</strain>
        <tissue evidence="15">Muscle</tissue>
    </source>
</reference>
<dbReference type="SMART" id="SM00369">
    <property type="entry name" value="LRR_TYP"/>
    <property type="match status" value="7"/>
</dbReference>
<dbReference type="GO" id="GO:0006954">
    <property type="term" value="P:inflammatory response"/>
    <property type="evidence" value="ECO:0007669"/>
    <property type="project" value="UniProtKB-KW"/>
</dbReference>
<dbReference type="GO" id="GO:0045087">
    <property type="term" value="P:innate immune response"/>
    <property type="evidence" value="ECO:0007669"/>
    <property type="project" value="UniProtKB-KW"/>
</dbReference>
<evidence type="ECO:0000256" key="8">
    <source>
        <dbReference type="ARBA" id="ARBA00022859"/>
    </source>
</evidence>
<dbReference type="PANTHER" id="PTHR24365:SF522">
    <property type="entry name" value="LOW QUALITY PROTEIN: TOLL-LIKE RECEPTOR 13-RELATED"/>
    <property type="match status" value="1"/>
</dbReference>
<evidence type="ECO:0000313" key="15">
    <source>
        <dbReference type="EMBL" id="KAA0703205.1"/>
    </source>
</evidence>
<dbReference type="Proteomes" id="UP000324632">
    <property type="component" value="Chromosome 24"/>
</dbReference>
<evidence type="ECO:0000256" key="10">
    <source>
        <dbReference type="ARBA" id="ARBA00023136"/>
    </source>
</evidence>
<evidence type="ECO:0000256" key="12">
    <source>
        <dbReference type="ARBA" id="ARBA00023180"/>
    </source>
</evidence>
<dbReference type="GO" id="GO:0005886">
    <property type="term" value="C:plasma membrane"/>
    <property type="evidence" value="ECO:0007669"/>
    <property type="project" value="TreeGrafter"/>
</dbReference>
<keyword evidence="16" id="KW-1185">Reference proteome</keyword>
<organism evidence="15 16">
    <name type="scientific">Triplophysa tibetana</name>
    <dbReference type="NCBI Taxonomy" id="1572043"/>
    <lineage>
        <taxon>Eukaryota</taxon>
        <taxon>Metazoa</taxon>
        <taxon>Chordata</taxon>
        <taxon>Craniata</taxon>
        <taxon>Vertebrata</taxon>
        <taxon>Euteleostomi</taxon>
        <taxon>Actinopterygii</taxon>
        <taxon>Neopterygii</taxon>
        <taxon>Teleostei</taxon>
        <taxon>Ostariophysi</taxon>
        <taxon>Cypriniformes</taxon>
        <taxon>Nemacheilidae</taxon>
        <taxon>Triplophysa</taxon>
    </lineage>
</organism>
<keyword evidence="12" id="KW-0325">Glycoprotein</keyword>
<dbReference type="Gene3D" id="3.80.10.10">
    <property type="entry name" value="Ribonuclease Inhibitor"/>
    <property type="match status" value="3"/>
</dbReference>
<dbReference type="GO" id="GO:0038023">
    <property type="term" value="F:signaling receptor activity"/>
    <property type="evidence" value="ECO:0007669"/>
    <property type="project" value="TreeGrafter"/>
</dbReference>
<feature type="domain" description="TIR" evidence="14">
    <location>
        <begin position="810"/>
        <end position="953"/>
    </location>
</feature>
<evidence type="ECO:0000256" key="3">
    <source>
        <dbReference type="ARBA" id="ARBA00022588"/>
    </source>
</evidence>
<dbReference type="SUPFAM" id="SSF52058">
    <property type="entry name" value="L domain-like"/>
    <property type="match status" value="2"/>
</dbReference>